<evidence type="ECO:0000259" key="3">
    <source>
        <dbReference type="Pfam" id="PF14432"/>
    </source>
</evidence>
<feature type="repeat" description="PPR" evidence="2">
    <location>
        <begin position="131"/>
        <end position="165"/>
    </location>
</feature>
<dbReference type="EMBL" id="JAJJMA010311729">
    <property type="protein sequence ID" value="MCL7049079.1"/>
    <property type="molecule type" value="Genomic_DNA"/>
</dbReference>
<dbReference type="SUPFAM" id="SSF48452">
    <property type="entry name" value="TPR-like"/>
    <property type="match status" value="1"/>
</dbReference>
<protein>
    <recommendedName>
        <fullName evidence="3">DYW domain-containing protein</fullName>
    </recommendedName>
</protein>
<keyword evidence="1" id="KW-0677">Repeat</keyword>
<dbReference type="GO" id="GO:0008270">
    <property type="term" value="F:zinc ion binding"/>
    <property type="evidence" value="ECO:0007669"/>
    <property type="project" value="InterPro"/>
</dbReference>
<dbReference type="AlphaFoldDB" id="A0AA42B2V4"/>
<dbReference type="GO" id="GO:0003723">
    <property type="term" value="F:RNA binding"/>
    <property type="evidence" value="ECO:0007669"/>
    <property type="project" value="InterPro"/>
</dbReference>
<dbReference type="Pfam" id="PF13041">
    <property type="entry name" value="PPR_2"/>
    <property type="match status" value="2"/>
</dbReference>
<gene>
    <name evidence="4" type="ORF">MKW94_024224</name>
</gene>
<evidence type="ECO:0000256" key="2">
    <source>
        <dbReference type="PROSITE-ProRule" id="PRU00708"/>
    </source>
</evidence>
<dbReference type="FunFam" id="1.25.40.10:FF:000470">
    <property type="entry name" value="Pentatricopeptide repeat-containing protein At5g66520"/>
    <property type="match status" value="1"/>
</dbReference>
<dbReference type="Proteomes" id="UP001177140">
    <property type="component" value="Unassembled WGS sequence"/>
</dbReference>
<feature type="repeat" description="PPR" evidence="2">
    <location>
        <begin position="30"/>
        <end position="64"/>
    </location>
</feature>
<organism evidence="4 5">
    <name type="scientific">Papaver nudicaule</name>
    <name type="common">Iceland poppy</name>
    <dbReference type="NCBI Taxonomy" id="74823"/>
    <lineage>
        <taxon>Eukaryota</taxon>
        <taxon>Viridiplantae</taxon>
        <taxon>Streptophyta</taxon>
        <taxon>Embryophyta</taxon>
        <taxon>Tracheophyta</taxon>
        <taxon>Spermatophyta</taxon>
        <taxon>Magnoliopsida</taxon>
        <taxon>Ranunculales</taxon>
        <taxon>Papaveraceae</taxon>
        <taxon>Papaveroideae</taxon>
        <taxon>Papaver</taxon>
    </lineage>
</organism>
<dbReference type="GO" id="GO:0009451">
    <property type="term" value="P:RNA modification"/>
    <property type="evidence" value="ECO:0007669"/>
    <property type="project" value="InterPro"/>
</dbReference>
<dbReference type="Pfam" id="PF01535">
    <property type="entry name" value="PPR"/>
    <property type="match status" value="3"/>
</dbReference>
<dbReference type="InterPro" id="IPR046960">
    <property type="entry name" value="PPR_At4g14850-like_plant"/>
</dbReference>
<dbReference type="InterPro" id="IPR002885">
    <property type="entry name" value="PPR_rpt"/>
</dbReference>
<feature type="repeat" description="PPR" evidence="2">
    <location>
        <begin position="201"/>
        <end position="235"/>
    </location>
</feature>
<reference evidence="4" key="1">
    <citation type="submission" date="2022-03" db="EMBL/GenBank/DDBJ databases">
        <title>A functionally conserved STORR gene fusion in Papaver species that diverged 16.8 million years ago.</title>
        <authorList>
            <person name="Catania T."/>
        </authorList>
    </citation>
    <scope>NUCLEOTIDE SEQUENCE</scope>
    <source>
        <strain evidence="4">S-191538</strain>
    </source>
</reference>
<keyword evidence="5" id="KW-1185">Reference proteome</keyword>
<dbReference type="Pfam" id="PF14432">
    <property type="entry name" value="DYW_deaminase"/>
    <property type="match status" value="1"/>
</dbReference>
<evidence type="ECO:0000256" key="1">
    <source>
        <dbReference type="ARBA" id="ARBA00022737"/>
    </source>
</evidence>
<dbReference type="FunFam" id="1.25.40.10:FF:003744">
    <property type="entry name" value="Pentatricopeptide repeat-containing protein"/>
    <property type="match status" value="1"/>
</dbReference>
<dbReference type="Pfam" id="PF20431">
    <property type="entry name" value="E_motif"/>
    <property type="match status" value="1"/>
</dbReference>
<comment type="caution">
    <text evidence="4">The sequence shown here is derived from an EMBL/GenBank/DDBJ whole genome shotgun (WGS) entry which is preliminary data.</text>
</comment>
<dbReference type="PANTHER" id="PTHR47926">
    <property type="entry name" value="PENTATRICOPEPTIDE REPEAT-CONTAINING PROTEIN"/>
    <property type="match status" value="1"/>
</dbReference>
<evidence type="ECO:0000313" key="4">
    <source>
        <dbReference type="EMBL" id="MCL7049079.1"/>
    </source>
</evidence>
<dbReference type="NCBIfam" id="TIGR00756">
    <property type="entry name" value="PPR"/>
    <property type="match status" value="5"/>
</dbReference>
<proteinExistence type="predicted"/>
<dbReference type="InterPro" id="IPR011990">
    <property type="entry name" value="TPR-like_helical_dom_sf"/>
</dbReference>
<evidence type="ECO:0000313" key="5">
    <source>
        <dbReference type="Proteomes" id="UP001177140"/>
    </source>
</evidence>
<dbReference type="Gene3D" id="1.25.40.10">
    <property type="entry name" value="Tetratricopeptide repeat domain"/>
    <property type="match status" value="3"/>
</dbReference>
<dbReference type="PROSITE" id="PS51375">
    <property type="entry name" value="PPR"/>
    <property type="match status" value="3"/>
</dbReference>
<sequence length="540" mass="61154">MGRVIKFCAISNAGDMNYALKVFDEIPKPDTFIYNTIIRGYLNSGLTKDCIILYSQMLEKEVYPNKFTYPCVIRACCNGNQIMESRQIHAHVFKFGFGEDKFCLNNLIHMYVNFESLDDARRVFDKMLNKDFVSWTTLITGYSKLGFLDDAYQVFESMPERNSASWNAMIAGMLSACTGLGALEQGGWIYEHINKSGIEVDSKLATTIIDMYCKCGCLDKAFEVFNGLKHKGISSWNCMIGGIAMHGQGKAAIELFEEMQIQMVAPDGITFVNLLSACAHRGLIEEGRHYFHLMKQVYGIEPRMEHFGCMVDMLGRAGFLEEARKLIDEMPMSPDAGVLGALLGACKIYGEIELGEEIGKRVIELEPHNSGRYVLLANLYANVGRWDDVARVRKLMNDRGVKKVPGFSVIEMDGVVSEFIAGGRMHPESKDIYAKVDEMLKCIRSVGYIPETDAVLHDIVEEEEKENPLYFHSEKLAIAYGLLKTKPGSIIRISKNLRVCKDCHQASKFISKVFDREIIVRDRNRFHHFKNGECSCKDYW</sequence>
<accession>A0AA42B2V4</accession>
<feature type="domain" description="DYW" evidence="3">
    <location>
        <begin position="447"/>
        <end position="540"/>
    </location>
</feature>
<dbReference type="InterPro" id="IPR032867">
    <property type="entry name" value="DYW_dom"/>
</dbReference>
<dbReference type="PANTHER" id="PTHR47926:SF402">
    <property type="entry name" value="TETRATRICOPEPTIDE-LIKE HELICAL DOMAIN SUPERFAMILY, DYW DOMAIN-CONTAINING PROTEIN"/>
    <property type="match status" value="1"/>
</dbReference>
<dbReference type="InterPro" id="IPR046848">
    <property type="entry name" value="E_motif"/>
</dbReference>
<name>A0AA42B2V4_PAPNU</name>